<protein>
    <submittedName>
        <fullName evidence="1">Uncharacterized protein</fullName>
    </submittedName>
</protein>
<evidence type="ECO:0000313" key="1">
    <source>
        <dbReference type="EMBL" id="KAJ1678543.1"/>
    </source>
</evidence>
<gene>
    <name evidence="1" type="ORF">EV182_003845</name>
</gene>
<keyword evidence="2" id="KW-1185">Reference proteome</keyword>
<comment type="caution">
    <text evidence="1">The sequence shown here is derived from an EMBL/GenBank/DDBJ whole genome shotgun (WGS) entry which is preliminary data.</text>
</comment>
<sequence length="100" mass="11737">MSQISSKKTFIRLILLEYGFVGLGGFYLRDAGHIKWFMYMLLLDIVVYIVQLQLDPEFSMDDQGSCRFVVRTNPKMTMDECMRGIREIRMIAYFIHGITI</sequence>
<reference evidence="1" key="1">
    <citation type="submission" date="2022-06" db="EMBL/GenBank/DDBJ databases">
        <title>Phylogenomic reconstructions and comparative analyses of Kickxellomycotina fungi.</title>
        <authorList>
            <person name="Reynolds N.K."/>
            <person name="Stajich J.E."/>
            <person name="Barry K."/>
            <person name="Grigoriev I.V."/>
            <person name="Crous P."/>
            <person name="Smith M.E."/>
        </authorList>
    </citation>
    <scope>NUCLEOTIDE SEQUENCE</scope>
    <source>
        <strain evidence="1">RSA 2271</strain>
    </source>
</reference>
<organism evidence="1 2">
    <name type="scientific">Spiromyces aspiralis</name>
    <dbReference type="NCBI Taxonomy" id="68401"/>
    <lineage>
        <taxon>Eukaryota</taxon>
        <taxon>Fungi</taxon>
        <taxon>Fungi incertae sedis</taxon>
        <taxon>Zoopagomycota</taxon>
        <taxon>Kickxellomycotina</taxon>
        <taxon>Kickxellomycetes</taxon>
        <taxon>Kickxellales</taxon>
        <taxon>Kickxellaceae</taxon>
        <taxon>Spiromyces</taxon>
    </lineage>
</organism>
<proteinExistence type="predicted"/>
<accession>A0ACC1HS02</accession>
<evidence type="ECO:0000313" key="2">
    <source>
        <dbReference type="Proteomes" id="UP001145114"/>
    </source>
</evidence>
<feature type="non-terminal residue" evidence="1">
    <location>
        <position position="100"/>
    </location>
</feature>
<dbReference type="EMBL" id="JAMZIH010001069">
    <property type="protein sequence ID" value="KAJ1678543.1"/>
    <property type="molecule type" value="Genomic_DNA"/>
</dbReference>
<name>A0ACC1HS02_9FUNG</name>
<dbReference type="Proteomes" id="UP001145114">
    <property type="component" value="Unassembled WGS sequence"/>
</dbReference>